<name>W6ZMY5_COCMI</name>
<accession>W6ZMY5</accession>
<feature type="compositionally biased region" description="Basic and acidic residues" evidence="1">
    <location>
        <begin position="242"/>
        <end position="252"/>
    </location>
</feature>
<protein>
    <submittedName>
        <fullName evidence="2">Uncharacterized protein</fullName>
    </submittedName>
</protein>
<proteinExistence type="predicted"/>
<dbReference type="OrthoDB" id="5627at2759"/>
<organism evidence="2 3">
    <name type="scientific">Bipolaris oryzae ATCC 44560</name>
    <dbReference type="NCBI Taxonomy" id="930090"/>
    <lineage>
        <taxon>Eukaryota</taxon>
        <taxon>Fungi</taxon>
        <taxon>Dikarya</taxon>
        <taxon>Ascomycota</taxon>
        <taxon>Pezizomycotina</taxon>
        <taxon>Dothideomycetes</taxon>
        <taxon>Pleosporomycetidae</taxon>
        <taxon>Pleosporales</taxon>
        <taxon>Pleosporineae</taxon>
        <taxon>Pleosporaceae</taxon>
        <taxon>Bipolaris</taxon>
    </lineage>
</organism>
<feature type="compositionally biased region" description="Basic and acidic residues" evidence="1">
    <location>
        <begin position="78"/>
        <end position="101"/>
    </location>
</feature>
<feature type="region of interest" description="Disordered" evidence="1">
    <location>
        <begin position="212"/>
        <end position="252"/>
    </location>
</feature>
<gene>
    <name evidence="2" type="ORF">COCMIDRAFT_79849</name>
</gene>
<feature type="compositionally biased region" description="Low complexity" evidence="1">
    <location>
        <begin position="311"/>
        <end position="321"/>
    </location>
</feature>
<dbReference type="AlphaFoldDB" id="W6ZMY5"/>
<keyword evidence="3" id="KW-1185">Reference proteome</keyword>
<dbReference type="RefSeq" id="XP_007682242.1">
    <property type="nucleotide sequence ID" value="XM_007684052.1"/>
</dbReference>
<feature type="region of interest" description="Disordered" evidence="1">
    <location>
        <begin position="1"/>
        <end position="105"/>
    </location>
</feature>
<dbReference type="Proteomes" id="UP000054032">
    <property type="component" value="Unassembled WGS sequence"/>
</dbReference>
<feature type="compositionally biased region" description="Basic and acidic residues" evidence="1">
    <location>
        <begin position="342"/>
        <end position="352"/>
    </location>
</feature>
<dbReference type="Pfam" id="PF07052">
    <property type="entry name" value="Hep_59"/>
    <property type="match status" value="1"/>
</dbReference>
<evidence type="ECO:0000313" key="2">
    <source>
        <dbReference type="EMBL" id="EUC51358.1"/>
    </source>
</evidence>
<dbReference type="HOGENOM" id="CLU_863589_0_0_1"/>
<evidence type="ECO:0000313" key="3">
    <source>
        <dbReference type="Proteomes" id="UP000054032"/>
    </source>
</evidence>
<reference evidence="2 3" key="1">
    <citation type="journal article" date="2013" name="PLoS Genet.">
        <title>Comparative genome structure, secondary metabolite, and effector coding capacity across Cochliobolus pathogens.</title>
        <authorList>
            <person name="Condon B.J."/>
            <person name="Leng Y."/>
            <person name="Wu D."/>
            <person name="Bushley K.E."/>
            <person name="Ohm R.A."/>
            <person name="Otillar R."/>
            <person name="Martin J."/>
            <person name="Schackwitz W."/>
            <person name="Grimwood J."/>
            <person name="MohdZainudin N."/>
            <person name="Xue C."/>
            <person name="Wang R."/>
            <person name="Manning V.A."/>
            <person name="Dhillon B."/>
            <person name="Tu Z.J."/>
            <person name="Steffenson B.J."/>
            <person name="Salamov A."/>
            <person name="Sun H."/>
            <person name="Lowry S."/>
            <person name="LaButti K."/>
            <person name="Han J."/>
            <person name="Copeland A."/>
            <person name="Lindquist E."/>
            <person name="Barry K."/>
            <person name="Schmutz J."/>
            <person name="Baker S.E."/>
            <person name="Ciuffetti L.M."/>
            <person name="Grigoriev I.V."/>
            <person name="Zhong S."/>
            <person name="Turgeon B.G."/>
        </authorList>
    </citation>
    <scope>NUCLEOTIDE SEQUENCE [LARGE SCALE GENOMIC DNA]</scope>
    <source>
        <strain evidence="2 3">ATCC 44560</strain>
    </source>
</reference>
<dbReference type="eggNOG" id="ENOG502S5M8">
    <property type="taxonomic scope" value="Eukaryota"/>
</dbReference>
<feature type="compositionally biased region" description="Basic residues" evidence="1">
    <location>
        <begin position="14"/>
        <end position="25"/>
    </location>
</feature>
<dbReference type="InterPro" id="IPR010756">
    <property type="entry name" value="Tls1-like"/>
</dbReference>
<dbReference type="EMBL" id="KI963918">
    <property type="protein sequence ID" value="EUC51358.1"/>
    <property type="molecule type" value="Genomic_DNA"/>
</dbReference>
<evidence type="ECO:0000256" key="1">
    <source>
        <dbReference type="SAM" id="MobiDB-lite"/>
    </source>
</evidence>
<feature type="compositionally biased region" description="Polar residues" evidence="1">
    <location>
        <begin position="1"/>
        <end position="12"/>
    </location>
</feature>
<feature type="region of interest" description="Disordered" evidence="1">
    <location>
        <begin position="300"/>
        <end position="352"/>
    </location>
</feature>
<dbReference type="KEGG" id="bor:COCMIDRAFT_79849"/>
<sequence length="352" mass="39532">MATVQDDSSVSTIRFKRRKTAHPKRVAAEEDAPTVTSQPPDAASLQHAPSHSTEANNDEESVPNLKEILRNRKRPRDRLKEGVRKAEVPRMDMVHMDDAPRPDQYTGRFVAQTGQMVDRDDKQMSEYVEARMAEKNYRQHGWPIPQHLQASVAAIAPDLQHTFTSRTSLRAPVGTENPVDKEHSERLAAGQGKLQEVDLGPEAKARIEQAWRRLEKGEPEQPAGRAQRDKYGYAWRKPRGGGKTDEDKKRDQMVEAVLSEAKLDYFDAPAPSIPPITTSNHANTEDALVEQFRTEYFESMEQRRQHHAARKTAASAAKGAAPSISGPKMGGSKSARARMHKLQQEELAKKKR</sequence>
<dbReference type="GeneID" id="19125551"/>